<protein>
    <submittedName>
        <fullName evidence="1">7138_t:CDS:1</fullName>
    </submittedName>
</protein>
<sequence length="43" mass="5108">LLDISLSNTSTTQLLLLRKIKCKYKIEKLLFEFSQYDKNSENK</sequence>
<evidence type="ECO:0000313" key="2">
    <source>
        <dbReference type="Proteomes" id="UP000789860"/>
    </source>
</evidence>
<keyword evidence="2" id="KW-1185">Reference proteome</keyword>
<evidence type="ECO:0000313" key="1">
    <source>
        <dbReference type="EMBL" id="CAG8684712.1"/>
    </source>
</evidence>
<organism evidence="1 2">
    <name type="scientific">Scutellospora calospora</name>
    <dbReference type="NCBI Taxonomy" id="85575"/>
    <lineage>
        <taxon>Eukaryota</taxon>
        <taxon>Fungi</taxon>
        <taxon>Fungi incertae sedis</taxon>
        <taxon>Mucoromycota</taxon>
        <taxon>Glomeromycotina</taxon>
        <taxon>Glomeromycetes</taxon>
        <taxon>Diversisporales</taxon>
        <taxon>Gigasporaceae</taxon>
        <taxon>Scutellospora</taxon>
    </lineage>
</organism>
<gene>
    <name evidence="1" type="ORF">SCALOS_LOCUS9864</name>
</gene>
<reference evidence="1" key="1">
    <citation type="submission" date="2021-06" db="EMBL/GenBank/DDBJ databases">
        <authorList>
            <person name="Kallberg Y."/>
            <person name="Tangrot J."/>
            <person name="Rosling A."/>
        </authorList>
    </citation>
    <scope>NUCLEOTIDE SEQUENCE</scope>
    <source>
        <strain evidence="1">AU212A</strain>
    </source>
</reference>
<name>A0ACA9NZ08_9GLOM</name>
<feature type="non-terminal residue" evidence="1">
    <location>
        <position position="43"/>
    </location>
</feature>
<dbReference type="EMBL" id="CAJVPM010033179">
    <property type="protein sequence ID" value="CAG8684712.1"/>
    <property type="molecule type" value="Genomic_DNA"/>
</dbReference>
<comment type="caution">
    <text evidence="1">The sequence shown here is derived from an EMBL/GenBank/DDBJ whole genome shotgun (WGS) entry which is preliminary data.</text>
</comment>
<accession>A0ACA9NZ08</accession>
<feature type="non-terminal residue" evidence="1">
    <location>
        <position position="1"/>
    </location>
</feature>
<proteinExistence type="predicted"/>
<dbReference type="Proteomes" id="UP000789860">
    <property type="component" value="Unassembled WGS sequence"/>
</dbReference>